<accession>A0ABP7J7W4</accession>
<comment type="caution">
    <text evidence="2">The sequence shown here is derived from an EMBL/GenBank/DDBJ whole genome shotgun (WGS) entry which is preliminary data.</text>
</comment>
<evidence type="ECO:0000313" key="3">
    <source>
        <dbReference type="Proteomes" id="UP001501821"/>
    </source>
</evidence>
<organism evidence="2 3">
    <name type="scientific">Nocardioides panacisoli</name>
    <dbReference type="NCBI Taxonomy" id="627624"/>
    <lineage>
        <taxon>Bacteria</taxon>
        <taxon>Bacillati</taxon>
        <taxon>Actinomycetota</taxon>
        <taxon>Actinomycetes</taxon>
        <taxon>Propionibacteriales</taxon>
        <taxon>Nocardioidaceae</taxon>
        <taxon>Nocardioides</taxon>
    </lineage>
</organism>
<name>A0ABP7J7W4_9ACTN</name>
<dbReference type="Proteomes" id="UP001501821">
    <property type="component" value="Unassembled WGS sequence"/>
</dbReference>
<feature type="compositionally biased region" description="Low complexity" evidence="1">
    <location>
        <begin position="471"/>
        <end position="481"/>
    </location>
</feature>
<evidence type="ECO:0000256" key="1">
    <source>
        <dbReference type="SAM" id="MobiDB-lite"/>
    </source>
</evidence>
<feature type="compositionally biased region" description="Basic residues" evidence="1">
    <location>
        <begin position="397"/>
        <end position="408"/>
    </location>
</feature>
<sequence length="555" mass="60687">MPDIDLDYPEGDGDGVDPRLRKQLSPYLRDRGSLLSIIDFLTRRTSSPWAVLVVTFDDDPAPSQDLTRYRKVFTFDGSGTMNMVDYFSDMSHGKLDLSGTEVFGPYVLPRPRADYVGNVYPQPAGKLNRNGVLDLAKATATAAGVDLSQYAGVVVCGTPTLDLCGWVGGAAALCDDLSLQPSLLGQEMGHGYGADHSRIDGSTDDYQDPWDTMSTANAFEAVHPDYGRVGPGLNAVNMQLRGWLDTRRVLYVDPHVATEQTVVLRPLHARHLSGTLAISVGDYLVELRVRSRWDAGIPQSCVLVHRGEANRSYLMRAADGSPTSPRATSSPSGSRAACSAGSSRCRWRPSTRPARPHRCGSPTRRRTTRTSLTWSARCSAASPTTAEASSSSAASRTRSRLAGRRRCSWSRSATTSARPHRPTGWPRSPGWPTGWARRCATWRSSPRRRRESDPSTSTEPRVRGYLGVAGPLGPVELEPPGRTQDMNAWTPTRLISGVVGISRTVHPGGRCIVCERRFRDLDRHWTTAHQWFTAPAGAVRQLSPESSSPSMTTTW</sequence>
<feature type="compositionally biased region" description="Basic residues" evidence="1">
    <location>
        <begin position="345"/>
        <end position="368"/>
    </location>
</feature>
<keyword evidence="3" id="KW-1185">Reference proteome</keyword>
<feature type="region of interest" description="Disordered" evidence="1">
    <location>
        <begin position="316"/>
        <end position="485"/>
    </location>
</feature>
<dbReference type="EMBL" id="BAABAH010000027">
    <property type="protein sequence ID" value="GAA3836957.1"/>
    <property type="molecule type" value="Genomic_DNA"/>
</dbReference>
<feature type="compositionally biased region" description="Low complexity" evidence="1">
    <location>
        <begin position="379"/>
        <end position="396"/>
    </location>
</feature>
<evidence type="ECO:0000313" key="2">
    <source>
        <dbReference type="EMBL" id="GAA3836957.1"/>
    </source>
</evidence>
<protein>
    <submittedName>
        <fullName evidence="2">Uncharacterized protein</fullName>
    </submittedName>
</protein>
<proteinExistence type="predicted"/>
<reference evidence="3" key="1">
    <citation type="journal article" date="2019" name="Int. J. Syst. Evol. Microbiol.">
        <title>The Global Catalogue of Microorganisms (GCM) 10K type strain sequencing project: providing services to taxonomists for standard genome sequencing and annotation.</title>
        <authorList>
            <consortium name="The Broad Institute Genomics Platform"/>
            <consortium name="The Broad Institute Genome Sequencing Center for Infectious Disease"/>
            <person name="Wu L."/>
            <person name="Ma J."/>
        </authorList>
    </citation>
    <scope>NUCLEOTIDE SEQUENCE [LARGE SCALE GENOMIC DNA]</scope>
    <source>
        <strain evidence="3">JCM 16953</strain>
    </source>
</reference>
<feature type="compositionally biased region" description="Low complexity" evidence="1">
    <location>
        <begin position="320"/>
        <end position="344"/>
    </location>
</feature>
<gene>
    <name evidence="2" type="ORF">GCM10022242_42000</name>
</gene>